<dbReference type="InterPro" id="IPR052155">
    <property type="entry name" value="Biofilm_reg_signaling"/>
</dbReference>
<feature type="compositionally biased region" description="Basic and acidic residues" evidence="1">
    <location>
        <begin position="43"/>
        <end position="55"/>
    </location>
</feature>
<keyword evidence="4" id="KW-1185">Reference proteome</keyword>
<dbReference type="PANTHER" id="PTHR44757:SF2">
    <property type="entry name" value="BIOFILM ARCHITECTURE MAINTENANCE PROTEIN MBAA"/>
    <property type="match status" value="1"/>
</dbReference>
<gene>
    <name evidence="3" type="ORF">EKG83_46315</name>
</gene>
<dbReference type="CDD" id="cd01949">
    <property type="entry name" value="GGDEF"/>
    <property type="match status" value="1"/>
</dbReference>
<accession>A0A5Q0HD26</accession>
<dbReference type="Gene3D" id="3.30.70.270">
    <property type="match status" value="1"/>
</dbReference>
<dbReference type="RefSeq" id="WP_033428222.1">
    <property type="nucleotide sequence ID" value="NZ_CP034550.1"/>
</dbReference>
<evidence type="ECO:0000313" key="4">
    <source>
        <dbReference type="Proteomes" id="UP000325787"/>
    </source>
</evidence>
<dbReference type="PANTHER" id="PTHR44757">
    <property type="entry name" value="DIGUANYLATE CYCLASE DGCP"/>
    <property type="match status" value="1"/>
</dbReference>
<dbReference type="Pfam" id="PF00990">
    <property type="entry name" value="GGDEF"/>
    <property type="match status" value="1"/>
</dbReference>
<dbReference type="EMBL" id="CP034550">
    <property type="protein sequence ID" value="QFZ23884.1"/>
    <property type="molecule type" value="Genomic_DNA"/>
</dbReference>
<dbReference type="AlphaFoldDB" id="A0A5Q0HD26"/>
<evidence type="ECO:0000313" key="3">
    <source>
        <dbReference type="EMBL" id="QFZ23884.1"/>
    </source>
</evidence>
<dbReference type="KEGG" id="ssyi:EKG83_46315"/>
<sequence length="260" mass="27214">MGAVRTTESRAVWDEFVSGLPVGLALLDEHGSVLAANPPARPLLDDGHGDGHDDSGAPLPSRAELAAQALRTGAPLVVPVVLPRARVWAEYHPVNGRVLVLLRPVRSDAPHSSGFVDALTGLPNRALLLDRLDQALVRARTHGTLATLVLVDVRGMAAVNAAHGFERGDGLLAVLAGRLRRGLRADHTVARYGGGSFAVVAEHPGGTGEAVAARVRELAGRAVSLGGTPVRPGVRVCWVTGDGDVPVPEVVAEAERRLRR</sequence>
<dbReference type="Proteomes" id="UP000325787">
    <property type="component" value="Chromosome"/>
</dbReference>
<reference evidence="4" key="1">
    <citation type="journal article" date="2021" name="Curr. Microbiol.">
        <title>Complete genome of nocamycin-producing strain Saccharothrix syringae NRRL B-16468 reveals the biosynthetic potential for secondary metabolites.</title>
        <authorList>
            <person name="Mo X."/>
            <person name="Yang S."/>
        </authorList>
    </citation>
    <scope>NUCLEOTIDE SEQUENCE [LARGE SCALE GENOMIC DNA]</scope>
    <source>
        <strain evidence="4">ATCC 51364 / DSM 43886 / JCM 6844 / KCTC 9398 / NBRC 14523 / NRRL B-16468 / INA 2240</strain>
    </source>
</reference>
<dbReference type="NCBIfam" id="TIGR00254">
    <property type="entry name" value="GGDEF"/>
    <property type="match status" value="1"/>
</dbReference>
<proteinExistence type="predicted"/>
<dbReference type="InterPro" id="IPR029787">
    <property type="entry name" value="Nucleotide_cyclase"/>
</dbReference>
<protein>
    <submittedName>
        <fullName evidence="3">GGDEF domain-containing protein</fullName>
    </submittedName>
</protein>
<dbReference type="InterPro" id="IPR000160">
    <property type="entry name" value="GGDEF_dom"/>
</dbReference>
<feature type="region of interest" description="Disordered" evidence="1">
    <location>
        <begin position="38"/>
        <end position="59"/>
    </location>
</feature>
<dbReference type="PROSITE" id="PS50887">
    <property type="entry name" value="GGDEF"/>
    <property type="match status" value="1"/>
</dbReference>
<organism evidence="3 4">
    <name type="scientific">Saccharothrix syringae</name>
    <name type="common">Nocardiopsis syringae</name>
    <dbReference type="NCBI Taxonomy" id="103733"/>
    <lineage>
        <taxon>Bacteria</taxon>
        <taxon>Bacillati</taxon>
        <taxon>Actinomycetota</taxon>
        <taxon>Actinomycetes</taxon>
        <taxon>Pseudonocardiales</taxon>
        <taxon>Pseudonocardiaceae</taxon>
        <taxon>Saccharothrix</taxon>
    </lineage>
</organism>
<dbReference type="SMART" id="SM00267">
    <property type="entry name" value="GGDEF"/>
    <property type="match status" value="1"/>
</dbReference>
<evidence type="ECO:0000259" key="2">
    <source>
        <dbReference type="PROSITE" id="PS50887"/>
    </source>
</evidence>
<evidence type="ECO:0000256" key="1">
    <source>
        <dbReference type="SAM" id="MobiDB-lite"/>
    </source>
</evidence>
<name>A0A5Q0HD26_SACSY</name>
<dbReference type="OrthoDB" id="3684733at2"/>
<dbReference type="SUPFAM" id="SSF55073">
    <property type="entry name" value="Nucleotide cyclase"/>
    <property type="match status" value="1"/>
</dbReference>
<feature type="domain" description="GGDEF" evidence="2">
    <location>
        <begin position="144"/>
        <end position="260"/>
    </location>
</feature>
<dbReference type="InterPro" id="IPR043128">
    <property type="entry name" value="Rev_trsase/Diguanyl_cyclase"/>
</dbReference>